<gene>
    <name evidence="6" type="ORF">ODALV1_LOCUS2008</name>
</gene>
<dbReference type="Proteomes" id="UP001642540">
    <property type="component" value="Unassembled WGS sequence"/>
</dbReference>
<evidence type="ECO:0000256" key="1">
    <source>
        <dbReference type="ARBA" id="ARBA00010676"/>
    </source>
</evidence>
<dbReference type="InterPro" id="IPR028460">
    <property type="entry name" value="Tbh/DBH"/>
</dbReference>
<dbReference type="Pfam" id="PF01082">
    <property type="entry name" value="Cu2_monooxygen"/>
    <property type="match status" value="1"/>
</dbReference>
<dbReference type="Pfam" id="PF03712">
    <property type="entry name" value="Cu2_monoox_C"/>
    <property type="match status" value="1"/>
</dbReference>
<dbReference type="InterPro" id="IPR000323">
    <property type="entry name" value="Cu2_ascorb_mOase_N"/>
</dbReference>
<keyword evidence="4" id="KW-0472">Membrane</keyword>
<dbReference type="InterPro" id="IPR045266">
    <property type="entry name" value="DOH_DOMON"/>
</dbReference>
<dbReference type="CDD" id="cd09631">
    <property type="entry name" value="DOMON_DOH"/>
    <property type="match status" value="1"/>
</dbReference>
<evidence type="ECO:0000259" key="5">
    <source>
        <dbReference type="PROSITE" id="PS50836"/>
    </source>
</evidence>
<accession>A0ABP1PQF3</accession>
<evidence type="ECO:0000313" key="7">
    <source>
        <dbReference type="Proteomes" id="UP001642540"/>
    </source>
</evidence>
<comment type="caution">
    <text evidence="6">The sequence shown here is derived from an EMBL/GenBank/DDBJ whole genome shotgun (WGS) entry which is preliminary data.</text>
</comment>
<dbReference type="SUPFAM" id="SSF49742">
    <property type="entry name" value="PHM/PNGase F"/>
    <property type="match status" value="2"/>
</dbReference>
<keyword evidence="7" id="KW-1185">Reference proteome</keyword>
<sequence length="643" mass="73918">MVKYRNYGKENPGLWGSIFFVSFLCLLTAYCDAYMVGNNPHHRVEVLDPLGRYELEWLVDWESERVIFNVTVRTTGYIGFGLSSNGRMRGADIVTGGVAANGEPYFTDRHSVGDELPEIDTIQDWVLHKAWESHSHTFLSFSRAFDTCDPQDYVITEDRIALIWAIGEKDNDIQYHHQNRGFFNVHLIHPDYTPPITRQSDKGITQVLGKENTDLRVWTISRSWEIPSDHTTYWCTMHSPPKLPHKHHVVGFEVRFDSEENKKHVHHIVMFKCNAPRSRSTRSLFEPFLGYRGQQCLAVVEIQPGGPIPTEYCTEMFLGWAIGSRTMFIPQHVGIPFAESPDEYYLLQVHYDNPNQLTGLEVGLKIDFFYTSKLRAHDGAMMMIGHQVPGLTPSFLIPPSSIGHSIYGHCGSMCTRRMLPTDGINLVAVSLHSHNSGRQMKLQHFRKNRELPWIASDSNYAFNFQQFRVMRKEVKMLQGDHIIMKCVYDSTWTNGTVVGGFSTRQDMCLAFLIYYNKLQDFSVCQSEIISEDYRNHFLNVQNITWTPSQLEFVVDPPESMGGLTISEVSDNFVEWNVENRAELQRFHFYHPQINSCPRDLYTRNLLNSGESQVDPDDFSASVIYPSNARVYQPKETCSFAKNT</sequence>
<dbReference type="Gene3D" id="2.60.120.310">
    <property type="entry name" value="Copper type II, ascorbate-dependent monooxygenase, N-terminal domain"/>
    <property type="match status" value="1"/>
</dbReference>
<dbReference type="SMART" id="SM00664">
    <property type="entry name" value="DoH"/>
    <property type="match status" value="1"/>
</dbReference>
<dbReference type="InterPro" id="IPR008977">
    <property type="entry name" value="PHM/PNGase_F_dom_sf"/>
</dbReference>
<dbReference type="InterPro" id="IPR000945">
    <property type="entry name" value="DBH-like"/>
</dbReference>
<evidence type="ECO:0000256" key="2">
    <source>
        <dbReference type="ARBA" id="ARBA00023157"/>
    </source>
</evidence>
<organism evidence="6 7">
    <name type="scientific">Orchesella dallaii</name>
    <dbReference type="NCBI Taxonomy" id="48710"/>
    <lineage>
        <taxon>Eukaryota</taxon>
        <taxon>Metazoa</taxon>
        <taxon>Ecdysozoa</taxon>
        <taxon>Arthropoda</taxon>
        <taxon>Hexapoda</taxon>
        <taxon>Collembola</taxon>
        <taxon>Entomobryomorpha</taxon>
        <taxon>Entomobryoidea</taxon>
        <taxon>Orchesellidae</taxon>
        <taxon>Orchesellinae</taxon>
        <taxon>Orchesella</taxon>
    </lineage>
</organism>
<keyword evidence="3" id="KW-0325">Glycoprotein</keyword>
<comment type="similarity">
    <text evidence="1">Belongs to the copper type II ascorbate-dependent monooxygenase family.</text>
</comment>
<proteinExistence type="inferred from homology"/>
<dbReference type="PANTHER" id="PTHR10157">
    <property type="entry name" value="DOPAMINE BETA HYDROXYLASE RELATED"/>
    <property type="match status" value="1"/>
</dbReference>
<protein>
    <recommendedName>
        <fullName evidence="5">DOMON domain-containing protein</fullName>
    </recommendedName>
</protein>
<keyword evidence="4" id="KW-0812">Transmembrane</keyword>
<evidence type="ECO:0000256" key="3">
    <source>
        <dbReference type="ARBA" id="ARBA00023180"/>
    </source>
</evidence>
<evidence type="ECO:0000313" key="6">
    <source>
        <dbReference type="EMBL" id="CAL8072115.1"/>
    </source>
</evidence>
<dbReference type="Gene3D" id="2.60.120.230">
    <property type="match status" value="1"/>
</dbReference>
<feature type="domain" description="DOMON" evidence="5">
    <location>
        <begin position="51"/>
        <end position="167"/>
    </location>
</feature>
<dbReference type="InterPro" id="IPR024548">
    <property type="entry name" value="Cu2_monoox_C"/>
</dbReference>
<dbReference type="PRINTS" id="PR00767">
    <property type="entry name" value="DBMONOXGNASE"/>
</dbReference>
<keyword evidence="2" id="KW-1015">Disulfide bond</keyword>
<keyword evidence="4" id="KW-1133">Transmembrane helix</keyword>
<name>A0ABP1PQF3_9HEXA</name>
<dbReference type="EMBL" id="CAXLJM020000007">
    <property type="protein sequence ID" value="CAL8072115.1"/>
    <property type="molecule type" value="Genomic_DNA"/>
</dbReference>
<dbReference type="Pfam" id="PF03351">
    <property type="entry name" value="DOMON"/>
    <property type="match status" value="1"/>
</dbReference>
<feature type="transmembrane region" description="Helical" evidence="4">
    <location>
        <begin position="12"/>
        <end position="30"/>
    </location>
</feature>
<dbReference type="PROSITE" id="PS50836">
    <property type="entry name" value="DOMON"/>
    <property type="match status" value="1"/>
</dbReference>
<dbReference type="PANTHER" id="PTHR10157:SF23">
    <property type="entry name" value="MOXD1 HOMOLOG 1"/>
    <property type="match status" value="1"/>
</dbReference>
<evidence type="ECO:0000256" key="4">
    <source>
        <dbReference type="SAM" id="Phobius"/>
    </source>
</evidence>
<dbReference type="InterPro" id="IPR005018">
    <property type="entry name" value="DOMON_domain"/>
</dbReference>
<reference evidence="6 7" key="1">
    <citation type="submission" date="2024-08" db="EMBL/GenBank/DDBJ databases">
        <authorList>
            <person name="Cucini C."/>
            <person name="Frati F."/>
        </authorList>
    </citation>
    <scope>NUCLEOTIDE SEQUENCE [LARGE SCALE GENOMIC DNA]</scope>
</reference>
<dbReference type="InterPro" id="IPR014784">
    <property type="entry name" value="Cu2_ascorb_mOase-like_C"/>
</dbReference>
<dbReference type="InterPro" id="IPR036939">
    <property type="entry name" value="Cu2_ascorb_mOase_N_sf"/>
</dbReference>